<name>A0A4R6UXR6_9ACTN</name>
<dbReference type="Gene3D" id="3.20.20.100">
    <property type="entry name" value="NADP-dependent oxidoreductase domain"/>
    <property type="match status" value="1"/>
</dbReference>
<comment type="caution">
    <text evidence="1">The sequence shown here is derived from an EMBL/GenBank/DDBJ whole genome shotgun (WGS) entry which is preliminary data.</text>
</comment>
<keyword evidence="2" id="KW-1185">Reference proteome</keyword>
<proteinExistence type="predicted"/>
<dbReference type="AlphaFoldDB" id="A0A4R6UXR6"/>
<dbReference type="Proteomes" id="UP000295281">
    <property type="component" value="Unassembled WGS sequence"/>
</dbReference>
<evidence type="ECO:0008006" key="3">
    <source>
        <dbReference type="Google" id="ProtNLM"/>
    </source>
</evidence>
<dbReference type="EMBL" id="SNYN01000007">
    <property type="protein sequence ID" value="TDQ52221.1"/>
    <property type="molecule type" value="Genomic_DNA"/>
</dbReference>
<protein>
    <recommendedName>
        <fullName evidence="3">Aldo/keto reductase family protein</fullName>
    </recommendedName>
</protein>
<evidence type="ECO:0000313" key="2">
    <source>
        <dbReference type="Proteomes" id="UP000295281"/>
    </source>
</evidence>
<dbReference type="SUPFAM" id="SSF51430">
    <property type="entry name" value="NAD(P)-linked oxidoreductase"/>
    <property type="match status" value="1"/>
</dbReference>
<organism evidence="1 2">
    <name type="scientific">Actinorugispora endophytica</name>
    <dbReference type="NCBI Taxonomy" id="1605990"/>
    <lineage>
        <taxon>Bacteria</taxon>
        <taxon>Bacillati</taxon>
        <taxon>Actinomycetota</taxon>
        <taxon>Actinomycetes</taxon>
        <taxon>Streptosporangiales</taxon>
        <taxon>Nocardiopsidaceae</taxon>
        <taxon>Actinorugispora</taxon>
    </lineage>
</organism>
<dbReference type="InterPro" id="IPR036812">
    <property type="entry name" value="NAD(P)_OxRdtase_dom_sf"/>
</dbReference>
<gene>
    <name evidence="1" type="ORF">EV190_10753</name>
</gene>
<evidence type="ECO:0000313" key="1">
    <source>
        <dbReference type="EMBL" id="TDQ52221.1"/>
    </source>
</evidence>
<sequence length="194" mass="20738">MPPDVMFLHNPEHTLTHLEPEQASDVLAAANAELEAAVASGLCASWGIASWNPRPLLPAIKGPRDAPAPQVFMARAGLIVSSRTLDAIEAAAALWDLSPDQRWGMSPFAGHSTDRVWDQVNARAFLPDESSCSNLAAAFRASYELPKVSRVAIGTNHLGHLRELLQAAQLPASEAAIASYRTLLATSSSNRQPV</sequence>
<reference evidence="1 2" key="1">
    <citation type="submission" date="2019-03" db="EMBL/GenBank/DDBJ databases">
        <title>Genomic Encyclopedia of Type Strains, Phase IV (KMG-IV): sequencing the most valuable type-strain genomes for metagenomic binning, comparative biology and taxonomic classification.</title>
        <authorList>
            <person name="Goeker M."/>
        </authorList>
    </citation>
    <scope>NUCLEOTIDE SEQUENCE [LARGE SCALE GENOMIC DNA]</scope>
    <source>
        <strain evidence="1 2">DSM 46770</strain>
    </source>
</reference>
<accession>A0A4R6UXR6</accession>